<evidence type="ECO:0000313" key="4">
    <source>
        <dbReference type="Proteomes" id="UP000523955"/>
    </source>
</evidence>
<dbReference type="CDD" id="cd07067">
    <property type="entry name" value="HP_PGM_like"/>
    <property type="match status" value="1"/>
</dbReference>
<dbReference type="InterPro" id="IPR051021">
    <property type="entry name" value="Mito_Ser/Thr_phosphatase"/>
</dbReference>
<dbReference type="PANTHER" id="PTHR20935:SF1">
    <property type="entry name" value="SLL1549 PROTEIN"/>
    <property type="match status" value="1"/>
</dbReference>
<dbReference type="SUPFAM" id="SSF53254">
    <property type="entry name" value="Phosphoglycerate mutase-like"/>
    <property type="match status" value="1"/>
</dbReference>
<dbReference type="PANTHER" id="PTHR20935">
    <property type="entry name" value="PHOSPHOGLYCERATE MUTASE-RELATED"/>
    <property type="match status" value="1"/>
</dbReference>
<protein>
    <submittedName>
        <fullName evidence="3">Histidine phosphatase family protein</fullName>
    </submittedName>
</protein>
<dbReference type="EMBL" id="JACKXE010000001">
    <property type="protein sequence ID" value="MBB6625913.1"/>
    <property type="molecule type" value="Genomic_DNA"/>
</dbReference>
<organism evidence="3 4">
    <name type="scientific">Nocardioides luti</name>
    <dbReference type="NCBI Taxonomy" id="2761101"/>
    <lineage>
        <taxon>Bacteria</taxon>
        <taxon>Bacillati</taxon>
        <taxon>Actinomycetota</taxon>
        <taxon>Actinomycetes</taxon>
        <taxon>Propionibacteriales</taxon>
        <taxon>Nocardioidaceae</taxon>
        <taxon>Nocardioides</taxon>
    </lineage>
</organism>
<dbReference type="GO" id="GO:0016787">
    <property type="term" value="F:hydrolase activity"/>
    <property type="evidence" value="ECO:0007669"/>
    <property type="project" value="UniProtKB-KW"/>
</dbReference>
<dbReference type="InterPro" id="IPR029033">
    <property type="entry name" value="His_PPase_superfam"/>
</dbReference>
<gene>
    <name evidence="3" type="ORF">H5V45_01140</name>
</gene>
<sequence>MRHAKAEQVGPTDHQRALTPRGLEDAAAAGRWLAAEGIVAQAALVSAATRTRETWGALSDAAGWSLEAAFDEGLYAAGPETALDLVRAVADDTGVLVLLGHNPTMAYLAQMLDDGDGDPEALAAMAASGYPTSALSVFEVDAPWADLGVATARLTAFHVGRGA</sequence>
<keyword evidence="1" id="KW-0378">Hydrolase</keyword>
<accession>A0A7X0RF48</accession>
<evidence type="ECO:0000313" key="3">
    <source>
        <dbReference type="EMBL" id="MBB6625913.1"/>
    </source>
</evidence>
<keyword evidence="4" id="KW-1185">Reference proteome</keyword>
<dbReference type="AlphaFoldDB" id="A0A7X0RF48"/>
<proteinExistence type="predicted"/>
<reference evidence="3 4" key="1">
    <citation type="submission" date="2020-08" db="EMBL/GenBank/DDBJ databases">
        <authorList>
            <person name="Seo M.-J."/>
        </authorList>
    </citation>
    <scope>NUCLEOTIDE SEQUENCE [LARGE SCALE GENOMIC DNA]</scope>
    <source>
        <strain evidence="3 4">KIGAM211</strain>
    </source>
</reference>
<name>A0A7X0RF48_9ACTN</name>
<evidence type="ECO:0000256" key="1">
    <source>
        <dbReference type="ARBA" id="ARBA00022801"/>
    </source>
</evidence>
<evidence type="ECO:0000256" key="2">
    <source>
        <dbReference type="SAM" id="MobiDB-lite"/>
    </source>
</evidence>
<feature type="region of interest" description="Disordered" evidence="2">
    <location>
        <begin position="1"/>
        <end position="20"/>
    </location>
</feature>
<dbReference type="InterPro" id="IPR013078">
    <property type="entry name" value="His_Pase_superF_clade-1"/>
</dbReference>
<dbReference type="Proteomes" id="UP000523955">
    <property type="component" value="Unassembled WGS sequence"/>
</dbReference>
<dbReference type="Pfam" id="PF00300">
    <property type="entry name" value="His_Phos_1"/>
    <property type="match status" value="1"/>
</dbReference>
<comment type="caution">
    <text evidence="3">The sequence shown here is derived from an EMBL/GenBank/DDBJ whole genome shotgun (WGS) entry which is preliminary data.</text>
</comment>
<dbReference type="Gene3D" id="3.40.50.1240">
    <property type="entry name" value="Phosphoglycerate mutase-like"/>
    <property type="match status" value="1"/>
</dbReference>